<dbReference type="EMBL" id="CP121472">
    <property type="protein sequence ID" value="WPL15279.1"/>
    <property type="molecule type" value="Genomic_DNA"/>
</dbReference>
<keyword evidence="2" id="KW-1185">Reference proteome</keyword>
<organism evidence="1 2">
    <name type="scientific">Thiorhodovibrio winogradskyi</name>
    <dbReference type="NCBI Taxonomy" id="77007"/>
    <lineage>
        <taxon>Bacteria</taxon>
        <taxon>Pseudomonadati</taxon>
        <taxon>Pseudomonadota</taxon>
        <taxon>Gammaproteobacteria</taxon>
        <taxon>Chromatiales</taxon>
        <taxon>Chromatiaceae</taxon>
        <taxon>Thiorhodovibrio</taxon>
    </lineage>
</organism>
<proteinExistence type="predicted"/>
<gene>
    <name evidence="1" type="ORF">Thiowin_00164</name>
</gene>
<accession>A0ABZ0S423</accession>
<dbReference type="Proteomes" id="UP001432180">
    <property type="component" value="Chromosome"/>
</dbReference>
<name>A0ABZ0S423_9GAMM</name>
<evidence type="ECO:0000313" key="2">
    <source>
        <dbReference type="Proteomes" id="UP001432180"/>
    </source>
</evidence>
<sequence>MQQQAERGALALIDGADLRRGGLVGGEHVPVGGDHLLDADFLGQAEGFALDLRVRSRDGAHAQGWAECAPALFGAAQTVVGKAPAGEDGEHRLRREELGLRRGGGELGDGVRVAVVDVRVGEQHPVGIGDALRREGDWDQALEVGRVEFFDRIGEVGVEIERGAGELELAAGLTEHPQRDAQAGAFCSQGEIGTGCRMGHGRKSSRLRPCRKPAT</sequence>
<reference evidence="1 2" key="1">
    <citation type="journal article" date="2023" name="Microorganisms">
        <title>Thiorhodovibrio frisius and Trv. litoralis spp. nov., Two Novel Members from a Clade of Fastidious Purple Sulfur Bacteria That Exhibit Unique Red-Shifted Light-Harvesting Capabilities.</title>
        <authorList>
            <person name="Methner A."/>
            <person name="Kuzyk S.B."/>
            <person name="Petersen J."/>
            <person name="Bauer S."/>
            <person name="Brinkmann H."/>
            <person name="Sichau K."/>
            <person name="Wanner G."/>
            <person name="Wolf J."/>
            <person name="Neumann-Schaal M."/>
            <person name="Henke P."/>
            <person name="Tank M."/>
            <person name="Sproer C."/>
            <person name="Bunk B."/>
            <person name="Overmann J."/>
        </authorList>
    </citation>
    <scope>NUCLEOTIDE SEQUENCE [LARGE SCALE GENOMIC DNA]</scope>
    <source>
        <strain evidence="1 2">DSM 6702</strain>
    </source>
</reference>
<protein>
    <submittedName>
        <fullName evidence="1">Uncharacterized protein</fullName>
    </submittedName>
</protein>
<evidence type="ECO:0000313" key="1">
    <source>
        <dbReference type="EMBL" id="WPL15279.1"/>
    </source>
</evidence>